<keyword evidence="2" id="KW-0325">Glycoprotein</keyword>
<dbReference type="InterPro" id="IPR036249">
    <property type="entry name" value="Thioredoxin-like_sf"/>
</dbReference>
<proteinExistence type="inferred from homology"/>
<evidence type="ECO:0000313" key="3">
    <source>
        <dbReference type="EMBL" id="MED6139678.1"/>
    </source>
</evidence>
<protein>
    <recommendedName>
        <fullName evidence="5">Gamma-interferon-inducible lysosomal thiol reductase</fullName>
    </recommendedName>
</protein>
<dbReference type="PANTHER" id="PTHR13234">
    <property type="entry name" value="GAMMA-INTERFERON INDUCIBLE LYSOSOMAL THIOL REDUCTASE GILT"/>
    <property type="match status" value="1"/>
</dbReference>
<evidence type="ECO:0008006" key="5">
    <source>
        <dbReference type="Google" id="ProtNLM"/>
    </source>
</evidence>
<sequence>MLFFLKRKTPKMMMKIPSFLHSFPPRRSFFYFCFFLILPLLLLLLLFVAPSSSSQDNKNNNNNKVTVSIYYESLCPYCGDFIVNHLVKIFQTGLINILNLRLVPWGNASIAPDGTFLCQHGNDECFLNTIEACAVTVYPNVVEHFRFVHCIENLILEGRQNQWINCFQLTGLGKLPMDCYKNGNGRNIEQKFAKETTQLNPPHRFVPWVVVNNQPLQEDYLNFVSYICEAYKGKSKPDSCRSLSTRTYDMMNNEKSNNNSFQKPVCYVGHVKNLTLPLLNNAQNTKQ</sequence>
<dbReference type="EMBL" id="JASCZI010061874">
    <property type="protein sequence ID" value="MED6139678.1"/>
    <property type="molecule type" value="Genomic_DNA"/>
</dbReference>
<gene>
    <name evidence="3" type="ORF">PIB30_086057</name>
</gene>
<comment type="similarity">
    <text evidence="1">Belongs to the GILT family.</text>
</comment>
<dbReference type="SUPFAM" id="SSF52833">
    <property type="entry name" value="Thioredoxin-like"/>
    <property type="match status" value="1"/>
</dbReference>
<reference evidence="3 4" key="1">
    <citation type="journal article" date="2023" name="Plants (Basel)">
        <title>Bridging the Gap: Combining Genomics and Transcriptomics Approaches to Understand Stylosanthes scabra, an Orphan Legume from the Brazilian Caatinga.</title>
        <authorList>
            <person name="Ferreira-Neto J.R.C."/>
            <person name="da Silva M.D."/>
            <person name="Binneck E."/>
            <person name="de Melo N.F."/>
            <person name="da Silva R.H."/>
            <person name="de Melo A.L.T.M."/>
            <person name="Pandolfi V."/>
            <person name="Bustamante F.O."/>
            <person name="Brasileiro-Vidal A.C."/>
            <person name="Benko-Iseppon A.M."/>
        </authorList>
    </citation>
    <scope>NUCLEOTIDE SEQUENCE [LARGE SCALE GENOMIC DNA]</scope>
    <source>
        <tissue evidence="3">Leaves</tissue>
    </source>
</reference>
<accession>A0ABU6SUQ9</accession>
<dbReference type="Pfam" id="PF03227">
    <property type="entry name" value="GILT"/>
    <property type="match status" value="1"/>
</dbReference>
<evidence type="ECO:0000256" key="2">
    <source>
        <dbReference type="ARBA" id="ARBA00023180"/>
    </source>
</evidence>
<dbReference type="PANTHER" id="PTHR13234:SF48">
    <property type="entry name" value="GAMMA INTERFERON RESPONSIVE LYSOSOMAL THIOL (GILT) REDUCTASE FAMILY PROTEIN"/>
    <property type="match status" value="1"/>
</dbReference>
<keyword evidence="4" id="KW-1185">Reference proteome</keyword>
<organism evidence="3 4">
    <name type="scientific">Stylosanthes scabra</name>
    <dbReference type="NCBI Taxonomy" id="79078"/>
    <lineage>
        <taxon>Eukaryota</taxon>
        <taxon>Viridiplantae</taxon>
        <taxon>Streptophyta</taxon>
        <taxon>Embryophyta</taxon>
        <taxon>Tracheophyta</taxon>
        <taxon>Spermatophyta</taxon>
        <taxon>Magnoliopsida</taxon>
        <taxon>eudicotyledons</taxon>
        <taxon>Gunneridae</taxon>
        <taxon>Pentapetalae</taxon>
        <taxon>rosids</taxon>
        <taxon>fabids</taxon>
        <taxon>Fabales</taxon>
        <taxon>Fabaceae</taxon>
        <taxon>Papilionoideae</taxon>
        <taxon>50 kb inversion clade</taxon>
        <taxon>dalbergioids sensu lato</taxon>
        <taxon>Dalbergieae</taxon>
        <taxon>Pterocarpus clade</taxon>
        <taxon>Stylosanthes</taxon>
    </lineage>
</organism>
<comment type="caution">
    <text evidence="3">The sequence shown here is derived from an EMBL/GenBank/DDBJ whole genome shotgun (WGS) entry which is preliminary data.</text>
</comment>
<dbReference type="Proteomes" id="UP001341840">
    <property type="component" value="Unassembled WGS sequence"/>
</dbReference>
<evidence type="ECO:0000313" key="4">
    <source>
        <dbReference type="Proteomes" id="UP001341840"/>
    </source>
</evidence>
<dbReference type="InterPro" id="IPR004911">
    <property type="entry name" value="Interferon-induced_GILT"/>
</dbReference>
<name>A0ABU6SUQ9_9FABA</name>
<evidence type="ECO:0000256" key="1">
    <source>
        <dbReference type="ARBA" id="ARBA00005679"/>
    </source>
</evidence>